<dbReference type="EMBL" id="LHUR01000019">
    <property type="protein sequence ID" value="KOA20101.1"/>
    <property type="molecule type" value="Genomic_DNA"/>
</dbReference>
<comment type="caution">
    <text evidence="1">The sequence shown here is derived from an EMBL/GenBank/DDBJ whole genome shotgun (WGS) entry which is preliminary data.</text>
</comment>
<accession>A0A0L6ZAV1</accession>
<dbReference type="AlphaFoldDB" id="A0A0L6ZAV1"/>
<name>A0A0L6ZAV1_9CLOT</name>
<organism evidence="1 2">
    <name type="scientific">Clostridium homopropionicum DSM 5847</name>
    <dbReference type="NCBI Taxonomy" id="1121318"/>
    <lineage>
        <taxon>Bacteria</taxon>
        <taxon>Bacillati</taxon>
        <taxon>Bacillota</taxon>
        <taxon>Clostridia</taxon>
        <taxon>Eubacteriales</taxon>
        <taxon>Clostridiaceae</taxon>
        <taxon>Clostridium</taxon>
    </lineage>
</organism>
<proteinExistence type="predicted"/>
<reference evidence="2" key="1">
    <citation type="submission" date="2015-08" db="EMBL/GenBank/DDBJ databases">
        <title>Genome sequence of the strict anaerobe Clostridium homopropionicum LuHBu1 (DSM 5847T).</title>
        <authorList>
            <person name="Poehlein A."/>
            <person name="Beck M."/>
            <person name="Schiel-Bengelsdorf B."/>
            <person name="Bengelsdorf F.R."/>
            <person name="Daniel R."/>
            <person name="Duerre P."/>
        </authorList>
    </citation>
    <scope>NUCLEOTIDE SEQUENCE [LARGE SCALE GENOMIC DNA]</scope>
    <source>
        <strain evidence="2">DSM 5847</strain>
    </source>
</reference>
<keyword evidence="2" id="KW-1185">Reference proteome</keyword>
<evidence type="ECO:0000313" key="2">
    <source>
        <dbReference type="Proteomes" id="UP000037043"/>
    </source>
</evidence>
<sequence>MKLKKSAEKSRGKDKGKATDCKSLVERAIYFKENKYDINEEDGDRV</sequence>
<dbReference type="PATRIC" id="fig|1121318.3.peg.1478"/>
<dbReference type="RefSeq" id="WP_161803207.1">
    <property type="nucleotide sequence ID" value="NZ_LHUR01000019.1"/>
</dbReference>
<protein>
    <submittedName>
        <fullName evidence="1">Uncharacterized protein</fullName>
    </submittedName>
</protein>
<dbReference type="Proteomes" id="UP000037043">
    <property type="component" value="Unassembled WGS sequence"/>
</dbReference>
<dbReference type="STRING" id="36844.SAMN04488501_1314"/>
<evidence type="ECO:0000313" key="1">
    <source>
        <dbReference type="EMBL" id="KOA20101.1"/>
    </source>
</evidence>
<gene>
    <name evidence="1" type="ORF">CLHOM_14710</name>
</gene>